<evidence type="ECO:0000313" key="18">
    <source>
        <dbReference type="Proteomes" id="UP000807353"/>
    </source>
</evidence>
<dbReference type="GO" id="GO:0005975">
    <property type="term" value="P:carbohydrate metabolic process"/>
    <property type="evidence" value="ECO:0007669"/>
    <property type="project" value="InterPro"/>
</dbReference>
<dbReference type="PRINTS" id="PR00747">
    <property type="entry name" value="GLYHDRLASE47"/>
</dbReference>
<dbReference type="Proteomes" id="UP000807353">
    <property type="component" value="Unassembled WGS sequence"/>
</dbReference>
<dbReference type="GO" id="GO:0005509">
    <property type="term" value="F:calcium ion binding"/>
    <property type="evidence" value="ECO:0007669"/>
    <property type="project" value="InterPro"/>
</dbReference>
<proteinExistence type="inferred from homology"/>
<evidence type="ECO:0000256" key="4">
    <source>
        <dbReference type="ARBA" id="ARBA00022729"/>
    </source>
</evidence>
<feature type="chain" id="PRO_5040155236" description="alpha-1,2-Mannosidase" evidence="16">
    <location>
        <begin position="21"/>
        <end position="550"/>
    </location>
</feature>
<keyword evidence="8 14" id="KW-0326">Glycosidase</keyword>
<feature type="active site" description="Proton donor" evidence="11">
    <location>
        <position position="358"/>
    </location>
</feature>
<dbReference type="InterPro" id="IPR001382">
    <property type="entry name" value="Glyco_hydro_47"/>
</dbReference>
<feature type="signal peptide" evidence="16">
    <location>
        <begin position="1"/>
        <end position="20"/>
    </location>
</feature>
<protein>
    <recommendedName>
        <fullName evidence="14">alpha-1,2-Mannosidase</fullName>
        <ecNumber evidence="14">3.2.1.-</ecNumber>
    </recommendedName>
</protein>
<gene>
    <name evidence="17" type="ORF">BDZ94DRAFT_1376535</name>
</gene>
<evidence type="ECO:0000256" key="6">
    <source>
        <dbReference type="ARBA" id="ARBA00023157"/>
    </source>
</evidence>
<evidence type="ECO:0000256" key="14">
    <source>
        <dbReference type="RuleBase" id="RU361193"/>
    </source>
</evidence>
<evidence type="ECO:0000313" key="17">
    <source>
        <dbReference type="EMBL" id="KAF9467828.1"/>
    </source>
</evidence>
<dbReference type="GO" id="GO:0016020">
    <property type="term" value="C:membrane"/>
    <property type="evidence" value="ECO:0007669"/>
    <property type="project" value="InterPro"/>
</dbReference>
<comment type="catalytic activity">
    <reaction evidence="10">
        <text>N(4)-(alpha-D-Man-(1-&gt;2)-alpha-D-Man-(1-&gt;2)-alpha-D-Man-(1-&gt;3)-[alpha-D-Man-(1-&gt;2)-alpha-D-Man-(1-&gt;3)-[alpha-D-Man-(1-&gt;2)-alpha-D-Man-(1-&gt;6)]-alpha-D-Man-(1-&gt;6)]-beta-D-Man-(1-&gt;4)-beta-D-GlcNAc-(1-&gt;4)-beta-D-GlcNAc)-L-asparaginyl-[protein] (N-glucan mannose isomer 9A1,2,3B1,2,3) + 4 H2O = N(4)-(alpha-D-Man-(1-&gt;3)-[alpha-D-Man-(1-&gt;3)-[alpha-D-Man-(1-&gt;6)]-alpha-D-Man-(1-&gt;6)]-beta-D-Man-(1-&gt;4)-beta-D-GlcNAc-(1-&gt;4)-beta-D-GlcNAc)-L-asparaginyl-[protein] (N-glucan mannose isomer 5A1,2) + 4 beta-D-mannose</text>
        <dbReference type="Rhea" id="RHEA:56008"/>
        <dbReference type="Rhea" id="RHEA-COMP:14356"/>
        <dbReference type="Rhea" id="RHEA-COMP:14367"/>
        <dbReference type="ChEBI" id="CHEBI:15377"/>
        <dbReference type="ChEBI" id="CHEBI:28563"/>
        <dbReference type="ChEBI" id="CHEBI:59087"/>
        <dbReference type="ChEBI" id="CHEBI:139493"/>
        <dbReference type="EC" id="3.2.1.113"/>
    </reaction>
</comment>
<dbReference type="OrthoDB" id="8118055at2759"/>
<name>A0A9P6CPM7_9AGAR</name>
<feature type="region of interest" description="Disordered" evidence="15">
    <location>
        <begin position="499"/>
        <end position="528"/>
    </location>
</feature>
<keyword evidence="12" id="KW-0106">Calcium</keyword>
<comment type="cofactor">
    <cofactor evidence="1 12">
        <name>Ca(2+)</name>
        <dbReference type="ChEBI" id="CHEBI:29108"/>
    </cofactor>
</comment>
<dbReference type="Gene3D" id="1.50.10.10">
    <property type="match status" value="1"/>
</dbReference>
<evidence type="ECO:0000256" key="8">
    <source>
        <dbReference type="ARBA" id="ARBA00023295"/>
    </source>
</evidence>
<comment type="caution">
    <text evidence="17">The sequence shown here is derived from an EMBL/GenBank/DDBJ whole genome shotgun (WGS) entry which is preliminary data.</text>
</comment>
<organism evidence="17 18">
    <name type="scientific">Collybia nuda</name>
    <dbReference type="NCBI Taxonomy" id="64659"/>
    <lineage>
        <taxon>Eukaryota</taxon>
        <taxon>Fungi</taxon>
        <taxon>Dikarya</taxon>
        <taxon>Basidiomycota</taxon>
        <taxon>Agaricomycotina</taxon>
        <taxon>Agaricomycetes</taxon>
        <taxon>Agaricomycetidae</taxon>
        <taxon>Agaricales</taxon>
        <taxon>Tricholomatineae</taxon>
        <taxon>Clitocybaceae</taxon>
        <taxon>Collybia</taxon>
    </lineage>
</organism>
<dbReference type="EMBL" id="MU150235">
    <property type="protein sequence ID" value="KAF9467828.1"/>
    <property type="molecule type" value="Genomic_DNA"/>
</dbReference>
<dbReference type="EC" id="3.2.1.-" evidence="14"/>
<dbReference type="Pfam" id="PF01532">
    <property type="entry name" value="Glyco_hydro_47"/>
    <property type="match status" value="1"/>
</dbReference>
<keyword evidence="12" id="KW-0479">Metal-binding</keyword>
<dbReference type="PANTHER" id="PTHR11742">
    <property type="entry name" value="MANNOSYL-OLIGOSACCHARIDE ALPHA-1,2-MANNOSIDASE-RELATED"/>
    <property type="match status" value="1"/>
</dbReference>
<evidence type="ECO:0000256" key="16">
    <source>
        <dbReference type="SAM" id="SignalP"/>
    </source>
</evidence>
<evidence type="ECO:0000256" key="13">
    <source>
        <dbReference type="PIRSR" id="PIRSR601382-3"/>
    </source>
</evidence>
<evidence type="ECO:0000256" key="11">
    <source>
        <dbReference type="PIRSR" id="PIRSR601382-1"/>
    </source>
</evidence>
<dbReference type="GO" id="GO:0036503">
    <property type="term" value="P:ERAD pathway"/>
    <property type="evidence" value="ECO:0007669"/>
    <property type="project" value="UniProtKB-ARBA"/>
</dbReference>
<evidence type="ECO:0000256" key="15">
    <source>
        <dbReference type="SAM" id="MobiDB-lite"/>
    </source>
</evidence>
<keyword evidence="18" id="KW-1185">Reference proteome</keyword>
<comment type="pathway">
    <text evidence="2">Protein modification; protein glycosylation.</text>
</comment>
<dbReference type="InterPro" id="IPR036026">
    <property type="entry name" value="Seven-hairpin_glycosidases"/>
</dbReference>
<dbReference type="FunFam" id="1.50.10.10:FF:000047">
    <property type="entry name" value="Mannosyl-oligosaccharide alpha-1,2-mannosidase"/>
    <property type="match status" value="1"/>
</dbReference>
<accession>A0A9P6CPM7</accession>
<evidence type="ECO:0000256" key="12">
    <source>
        <dbReference type="PIRSR" id="PIRSR601382-2"/>
    </source>
</evidence>
<dbReference type="GO" id="GO:0005783">
    <property type="term" value="C:endoplasmic reticulum"/>
    <property type="evidence" value="ECO:0007669"/>
    <property type="project" value="TreeGrafter"/>
</dbReference>
<dbReference type="PANTHER" id="PTHR11742:SF101">
    <property type="entry name" value="MANNOSYL-OLIGOSACCHARIDE ALPHA-1,2-MANNOSIDASE 1B"/>
    <property type="match status" value="1"/>
</dbReference>
<feature type="disulfide bond" evidence="13">
    <location>
        <begin position="315"/>
        <end position="344"/>
    </location>
</feature>
<keyword evidence="4 16" id="KW-0732">Signal</keyword>
<feature type="active site" description="Proton donor" evidence="11">
    <location>
        <position position="121"/>
    </location>
</feature>
<evidence type="ECO:0000256" key="10">
    <source>
        <dbReference type="ARBA" id="ARBA00048605"/>
    </source>
</evidence>
<feature type="active site" evidence="11">
    <location>
        <position position="400"/>
    </location>
</feature>
<reference evidence="17" key="1">
    <citation type="submission" date="2020-11" db="EMBL/GenBank/DDBJ databases">
        <authorList>
            <consortium name="DOE Joint Genome Institute"/>
            <person name="Ahrendt S."/>
            <person name="Riley R."/>
            <person name="Andreopoulos W."/>
            <person name="Labutti K."/>
            <person name="Pangilinan J."/>
            <person name="Ruiz-Duenas F.J."/>
            <person name="Barrasa J.M."/>
            <person name="Sanchez-Garcia M."/>
            <person name="Camarero S."/>
            <person name="Miyauchi S."/>
            <person name="Serrano A."/>
            <person name="Linde D."/>
            <person name="Babiker R."/>
            <person name="Drula E."/>
            <person name="Ayuso-Fernandez I."/>
            <person name="Pacheco R."/>
            <person name="Padilla G."/>
            <person name="Ferreira P."/>
            <person name="Barriuso J."/>
            <person name="Kellner H."/>
            <person name="Castanera R."/>
            <person name="Alfaro M."/>
            <person name="Ramirez L."/>
            <person name="Pisabarro A.G."/>
            <person name="Kuo A."/>
            <person name="Tritt A."/>
            <person name="Lipzen A."/>
            <person name="He G."/>
            <person name="Yan M."/>
            <person name="Ng V."/>
            <person name="Cullen D."/>
            <person name="Martin F."/>
            <person name="Rosso M.-N."/>
            <person name="Henrissat B."/>
            <person name="Hibbett D."/>
            <person name="Martinez A.T."/>
            <person name="Grigoriev I.V."/>
        </authorList>
    </citation>
    <scope>NUCLEOTIDE SEQUENCE</scope>
    <source>
        <strain evidence="17">CBS 247.69</strain>
    </source>
</reference>
<sequence length="550" mass="60648">MVSLRSLSVGVFLSFPLVFGGVVQKPGLALPNEYQANRDAVVKIFTTSYQAYKDHAFGHDNLQPISQGFSDGRNGWGATIIDAMTTMHIMGLNDLFVEAVDFASKIDFSKSKTADTVSVFETTIRYLGGLLSAYELSDRKYPSLLSKAKQVADKMAFAWTGTNAVPYGHIDFSTNTPSRTTSNIAEAGTLILEWATLSKYVGNDTYGQLAEKSMRQIISQRTPLPGLPAQGIDPSTGQPVGGYTWGGGSDSYFEYLIKHARLSNSDDEIFADTWRTAVDSSIKNLLKRSTTGNYAYLADYDSSGTIRHVGSHLACFHGGNWLFGGRLLNNQTIINIGLDLVDACWNTYASTATRIGPEVFAYTSSDGSFTGGTPPTPEQIAFNQKHGFYITAADYIFRPEVLESNFYAWRVTGDHKYLERAASAIDSFNKYLNFKDAFAGLEDVDNVNSQKIDDMESFWFAEVLKYLYLTFDNPAHISLDDYVFNTEAHPFKLPTPKANYGSSGEVTQSQSHAPFKASEGPLPAVSSIPAMHKPLKAGDILKRKRRLHHH</sequence>
<keyword evidence="6 13" id="KW-1015">Disulfide bond</keyword>
<dbReference type="GO" id="GO:0004571">
    <property type="term" value="F:mannosyl-oligosaccharide 1,2-alpha-mannosidase activity"/>
    <property type="evidence" value="ECO:0007669"/>
    <property type="project" value="UniProtKB-EC"/>
</dbReference>
<dbReference type="InterPro" id="IPR050749">
    <property type="entry name" value="Glycosyl_Hydrolase_47"/>
</dbReference>
<dbReference type="AlphaFoldDB" id="A0A9P6CPM7"/>
<dbReference type="InterPro" id="IPR012341">
    <property type="entry name" value="6hp_glycosidase-like_sf"/>
</dbReference>
<evidence type="ECO:0000256" key="5">
    <source>
        <dbReference type="ARBA" id="ARBA00022801"/>
    </source>
</evidence>
<evidence type="ECO:0000256" key="9">
    <source>
        <dbReference type="ARBA" id="ARBA00047669"/>
    </source>
</evidence>
<evidence type="ECO:0000256" key="3">
    <source>
        <dbReference type="ARBA" id="ARBA00007658"/>
    </source>
</evidence>
<evidence type="ECO:0000256" key="2">
    <source>
        <dbReference type="ARBA" id="ARBA00004922"/>
    </source>
</evidence>
<comment type="catalytic activity">
    <reaction evidence="9">
        <text>N(4)-(alpha-D-Man-(1-&gt;2)-alpha-D-Man-(1-&gt;2)-alpha-D-Man-(1-&gt;3)-[alpha-D-Man-(1-&gt;3)-[alpha-D-Man-(1-&gt;2)-alpha-D-Man-(1-&gt;6)]-alpha-D-Man-(1-&gt;6)]-beta-D-Man-(1-&gt;4)-beta-D-GlcNAc-(1-&gt;4)-beta-D-GlcNAc)-L-asparaginyl-[protein] (N-glucan mannose isomer 8A1,2,3B1,3) + 3 H2O = N(4)-(alpha-D-Man-(1-&gt;3)-[alpha-D-Man-(1-&gt;3)-[alpha-D-Man-(1-&gt;6)]-alpha-D-Man-(1-&gt;6)]-beta-D-Man-(1-&gt;4)-beta-D-GlcNAc-(1-&gt;4)-beta-D-GlcNAc)-L-asparaginyl-[protein] (N-glucan mannose isomer 5A1,2) + 3 beta-D-mannose</text>
        <dbReference type="Rhea" id="RHEA:56028"/>
        <dbReference type="Rhea" id="RHEA-COMP:14358"/>
        <dbReference type="Rhea" id="RHEA-COMP:14367"/>
        <dbReference type="ChEBI" id="CHEBI:15377"/>
        <dbReference type="ChEBI" id="CHEBI:28563"/>
        <dbReference type="ChEBI" id="CHEBI:59087"/>
        <dbReference type="ChEBI" id="CHEBI:60628"/>
        <dbReference type="EC" id="3.2.1.113"/>
    </reaction>
</comment>
<dbReference type="SUPFAM" id="SSF48225">
    <property type="entry name" value="Seven-hairpin glycosidases"/>
    <property type="match status" value="1"/>
</dbReference>
<evidence type="ECO:0000256" key="1">
    <source>
        <dbReference type="ARBA" id="ARBA00001913"/>
    </source>
</evidence>
<keyword evidence="7" id="KW-0325">Glycoprotein</keyword>
<comment type="similarity">
    <text evidence="3 14">Belongs to the glycosyl hydrolase 47 family.</text>
</comment>
<feature type="compositionally biased region" description="Polar residues" evidence="15">
    <location>
        <begin position="500"/>
        <end position="512"/>
    </location>
</feature>
<feature type="active site" evidence="11">
    <location>
        <position position="250"/>
    </location>
</feature>
<evidence type="ECO:0000256" key="7">
    <source>
        <dbReference type="ARBA" id="ARBA00023180"/>
    </source>
</evidence>
<feature type="binding site" evidence="12">
    <location>
        <position position="486"/>
    </location>
    <ligand>
        <name>Ca(2+)</name>
        <dbReference type="ChEBI" id="CHEBI:29108"/>
    </ligand>
</feature>
<keyword evidence="5 14" id="KW-0378">Hydrolase</keyword>